<feature type="compositionally biased region" description="Low complexity" evidence="7">
    <location>
        <begin position="1014"/>
        <end position="1049"/>
    </location>
</feature>
<reference evidence="10" key="2">
    <citation type="submission" date="2020-05" db="UniProtKB">
        <authorList>
            <consortium name="EnsemblMetazoa"/>
        </authorList>
    </citation>
    <scope>IDENTIFICATION</scope>
    <source>
        <strain evidence="10">Epiroticus2</strain>
    </source>
</reference>
<accession>A0A182P3A6</accession>
<feature type="transmembrane region" description="Helical" evidence="8">
    <location>
        <begin position="242"/>
        <end position="270"/>
    </location>
</feature>
<protein>
    <recommendedName>
        <fullName evidence="9">Palmitoyltransferase DHHC domain-containing protein</fullName>
    </recommendedName>
</protein>
<dbReference type="GO" id="GO:0016020">
    <property type="term" value="C:membrane"/>
    <property type="evidence" value="ECO:0007669"/>
    <property type="project" value="UniProtKB-SubCell"/>
</dbReference>
<evidence type="ECO:0000256" key="2">
    <source>
        <dbReference type="ARBA" id="ARBA00022679"/>
    </source>
</evidence>
<dbReference type="InterPro" id="IPR001594">
    <property type="entry name" value="Palmitoyltrfase_DHHC"/>
</dbReference>
<proteinExistence type="predicted"/>
<evidence type="ECO:0000259" key="9">
    <source>
        <dbReference type="Pfam" id="PF01529"/>
    </source>
</evidence>
<dbReference type="Proteomes" id="UP000075885">
    <property type="component" value="Unassembled WGS sequence"/>
</dbReference>
<feature type="transmembrane region" description="Helical" evidence="8">
    <location>
        <begin position="387"/>
        <end position="420"/>
    </location>
</feature>
<dbReference type="GO" id="GO:0006612">
    <property type="term" value="P:protein targeting to membrane"/>
    <property type="evidence" value="ECO:0007669"/>
    <property type="project" value="TreeGrafter"/>
</dbReference>
<feature type="transmembrane region" description="Helical" evidence="8">
    <location>
        <begin position="143"/>
        <end position="166"/>
    </location>
</feature>
<dbReference type="InterPro" id="IPR039859">
    <property type="entry name" value="PFA4/ZDH16/20/ERF2-like"/>
</dbReference>
<dbReference type="GO" id="GO:0005794">
    <property type="term" value="C:Golgi apparatus"/>
    <property type="evidence" value="ECO:0007669"/>
    <property type="project" value="TreeGrafter"/>
</dbReference>
<sequence length="1166" mass="124232">MLTESIVERATPHKSHGPPPSSFGISSSNLRRSNRIAAATEPPETNKVYSLTATSTATTNATRTSALQRAREQWTKRARKLTRNRFCSSQDNLGASEYRKDRRVHGLQLPLHPLQLVGWFALALFGYSTFGVLIPALDPSLQPPLYIALTALYVLHLASHLTALLLDPADPELRRIAPASKTVVPEFDRTRHSHVIENGRCHLCNIRTTSARTKHCSVCNKCVGTFDHHCKWLNHCVGGRNYVAFLMCVVSAVVAALVILAAAIVEIVLYHVQPVGWLNLAWFGLLGDGGADQPTTPTEDSAVEVELTTTASSTVDETSGLFENFTTSAQDILLNGTVGGIFGAGVGNSSGDTVTNTTAQRNVTAAVATVAATAAAAEGIGLHHTVFLVFVASLGILAAIAAGLLLHLCFFHVYISFLGLTTYEYIRNNRQAAAAAAAAQQNGASGETQLSNGPPRLGEGDAAPKYSLFSNCTHAGTRKFPEVYICSSISQKANAPPSGVSFLGRRGVANAQSNTSAIILPGQLNDLNRVRPRTLHCCDRSSTECRNNITAAGVRTLTANVAASSSTTVSTNATSDEDPQRQHLQQHHHHQKAAFYLCSMLEDDPHEDPAESKSPGHCQGTRTFHCCSQYSRQMAAAHTSSTMTTNNNNHHHRQHHHGNDFLAAATAATLLATTMTTLTTTTTTTSEEAYIQYTERCSCCSFQMQKPLGQQAPNGDSSASPRRHHIHPYDLHPFRRAAADNASLPEPGRRLCCDSLATVKSHHRWKRKWNCCSSVPDSPDVPVDMRSISGTVSVEVMSALEESSRPVIPTEAPPSIQRHAHDLHDTPELTCNENCANNNCSSVSVSSSRAMAVDATMSSTSSSSAASAIQILNSDANGNELVVVQEQHRDASVTTGQASVSPVPKRPRARLVRPWPVVRLRHMMRMIDRYRSRPRFRANLAGSSGSNTTVGGNSSTSGSTATNLQQQHATLIRQNQVRPLSSSEFASALLTVPGFGASALAAAAAAAAAVSASSSSSTPAGSSSDGPGSPSVQLRSLLPSSSSSSITMPVLPPPARRRLKGGGGPLCAEQLPELMGDIPVPPSVRGPVHPPMSYRRSRRKNVIRNRSPTLSPIHESGLSNPTSPQPCRHVYPASSSASSGSCGVAGARSSGVIPLVTTTGYTDQSP</sequence>
<feature type="region of interest" description="Disordered" evidence="7">
    <location>
        <begin position="1"/>
        <end position="28"/>
    </location>
</feature>
<keyword evidence="2" id="KW-0808">Transferase</keyword>
<keyword evidence="6" id="KW-0012">Acyltransferase</keyword>
<dbReference type="GO" id="GO:0019706">
    <property type="term" value="F:protein-cysteine S-palmitoyltransferase activity"/>
    <property type="evidence" value="ECO:0007669"/>
    <property type="project" value="TreeGrafter"/>
</dbReference>
<feature type="region of interest" description="Disordered" evidence="7">
    <location>
        <begin position="1108"/>
        <end position="1166"/>
    </location>
</feature>
<reference evidence="11" key="1">
    <citation type="submission" date="2013-03" db="EMBL/GenBank/DDBJ databases">
        <title>The Genome Sequence of Anopheles epiroticus epiroticus2.</title>
        <authorList>
            <consortium name="The Broad Institute Genomics Platform"/>
            <person name="Neafsey D.E."/>
            <person name="Howell P."/>
            <person name="Walker B."/>
            <person name="Young S.K."/>
            <person name="Zeng Q."/>
            <person name="Gargeya S."/>
            <person name="Fitzgerald M."/>
            <person name="Haas B."/>
            <person name="Abouelleil A."/>
            <person name="Allen A.W."/>
            <person name="Alvarado L."/>
            <person name="Arachchi H.M."/>
            <person name="Berlin A.M."/>
            <person name="Chapman S.B."/>
            <person name="Gainer-Dewar J."/>
            <person name="Goldberg J."/>
            <person name="Griggs A."/>
            <person name="Gujja S."/>
            <person name="Hansen M."/>
            <person name="Howarth C."/>
            <person name="Imamovic A."/>
            <person name="Ireland A."/>
            <person name="Larimer J."/>
            <person name="McCowan C."/>
            <person name="Murphy C."/>
            <person name="Pearson M."/>
            <person name="Poon T.W."/>
            <person name="Priest M."/>
            <person name="Roberts A."/>
            <person name="Saif S."/>
            <person name="Shea T."/>
            <person name="Sisk P."/>
            <person name="Sykes S."/>
            <person name="Wortman J."/>
            <person name="Nusbaum C."/>
            <person name="Birren B."/>
        </authorList>
    </citation>
    <scope>NUCLEOTIDE SEQUENCE [LARGE SCALE GENOMIC DNA]</scope>
    <source>
        <strain evidence="11">Epiroticus2</strain>
    </source>
</reference>
<keyword evidence="4 8" id="KW-1133">Transmembrane helix</keyword>
<dbReference type="GO" id="GO:0005783">
    <property type="term" value="C:endoplasmic reticulum"/>
    <property type="evidence" value="ECO:0007669"/>
    <property type="project" value="TreeGrafter"/>
</dbReference>
<dbReference type="Pfam" id="PF01529">
    <property type="entry name" value="DHHC"/>
    <property type="match status" value="1"/>
</dbReference>
<dbReference type="EnsemblMetazoa" id="AEPI001390-RA">
    <property type="protein sequence ID" value="AEPI001390-PA"/>
    <property type="gene ID" value="AEPI001390"/>
</dbReference>
<feature type="compositionally biased region" description="Low complexity" evidence="7">
    <location>
        <begin position="942"/>
        <end position="963"/>
    </location>
</feature>
<feature type="compositionally biased region" description="Low complexity" evidence="7">
    <location>
        <begin position="562"/>
        <end position="574"/>
    </location>
</feature>
<evidence type="ECO:0000256" key="8">
    <source>
        <dbReference type="SAM" id="Phobius"/>
    </source>
</evidence>
<feature type="compositionally biased region" description="Basic and acidic residues" evidence="7">
    <location>
        <begin position="1"/>
        <end position="11"/>
    </location>
</feature>
<dbReference type="PANTHER" id="PTHR22883">
    <property type="entry name" value="ZINC FINGER DHHC DOMAIN CONTAINING PROTEIN"/>
    <property type="match status" value="1"/>
</dbReference>
<feature type="region of interest" description="Disordered" evidence="7">
    <location>
        <begin position="562"/>
        <end position="589"/>
    </location>
</feature>
<evidence type="ECO:0000256" key="3">
    <source>
        <dbReference type="ARBA" id="ARBA00022692"/>
    </source>
</evidence>
<name>A0A182P3A6_9DIPT</name>
<evidence type="ECO:0000256" key="4">
    <source>
        <dbReference type="ARBA" id="ARBA00022989"/>
    </source>
</evidence>
<dbReference type="STRING" id="199890.A0A182P3A6"/>
<feature type="transmembrane region" description="Helical" evidence="8">
    <location>
        <begin position="116"/>
        <end position="137"/>
    </location>
</feature>
<keyword evidence="3 8" id="KW-0812">Transmembrane</keyword>
<keyword evidence="5 8" id="KW-0472">Membrane</keyword>
<evidence type="ECO:0000256" key="5">
    <source>
        <dbReference type="ARBA" id="ARBA00023136"/>
    </source>
</evidence>
<feature type="region of interest" description="Disordered" evidence="7">
    <location>
        <begin position="1014"/>
        <end position="1064"/>
    </location>
</feature>
<evidence type="ECO:0000256" key="1">
    <source>
        <dbReference type="ARBA" id="ARBA00004141"/>
    </source>
</evidence>
<feature type="domain" description="Palmitoyltransferase DHHC" evidence="9">
    <location>
        <begin position="200"/>
        <end position="268"/>
    </location>
</feature>
<keyword evidence="11" id="KW-1185">Reference proteome</keyword>
<feature type="compositionally biased region" description="Polar residues" evidence="7">
    <location>
        <begin position="1156"/>
        <end position="1166"/>
    </location>
</feature>
<evidence type="ECO:0000256" key="7">
    <source>
        <dbReference type="SAM" id="MobiDB-lite"/>
    </source>
</evidence>
<feature type="compositionally biased region" description="Low complexity" evidence="7">
    <location>
        <begin position="1133"/>
        <end position="1151"/>
    </location>
</feature>
<evidence type="ECO:0000256" key="6">
    <source>
        <dbReference type="ARBA" id="ARBA00023315"/>
    </source>
</evidence>
<feature type="region of interest" description="Disordered" evidence="7">
    <location>
        <begin position="938"/>
        <end position="964"/>
    </location>
</feature>
<evidence type="ECO:0000313" key="11">
    <source>
        <dbReference type="Proteomes" id="UP000075885"/>
    </source>
</evidence>
<organism evidence="10 11">
    <name type="scientific">Anopheles epiroticus</name>
    <dbReference type="NCBI Taxonomy" id="199890"/>
    <lineage>
        <taxon>Eukaryota</taxon>
        <taxon>Metazoa</taxon>
        <taxon>Ecdysozoa</taxon>
        <taxon>Arthropoda</taxon>
        <taxon>Hexapoda</taxon>
        <taxon>Insecta</taxon>
        <taxon>Pterygota</taxon>
        <taxon>Neoptera</taxon>
        <taxon>Endopterygota</taxon>
        <taxon>Diptera</taxon>
        <taxon>Nematocera</taxon>
        <taxon>Culicoidea</taxon>
        <taxon>Culicidae</taxon>
        <taxon>Anophelinae</taxon>
        <taxon>Anopheles</taxon>
    </lineage>
</organism>
<comment type="subcellular location">
    <subcellularLocation>
        <location evidence="1">Membrane</location>
        <topology evidence="1">Multi-pass membrane protein</topology>
    </subcellularLocation>
</comment>
<dbReference type="PROSITE" id="PS50216">
    <property type="entry name" value="DHHC"/>
    <property type="match status" value="1"/>
</dbReference>
<evidence type="ECO:0000313" key="10">
    <source>
        <dbReference type="EnsemblMetazoa" id="AEPI001390-PA"/>
    </source>
</evidence>
<dbReference type="VEuPathDB" id="VectorBase:AEPI001390"/>
<dbReference type="AlphaFoldDB" id="A0A182P3A6"/>